<keyword evidence="11 19" id="KW-0472">Membrane</keyword>
<evidence type="ECO:0000256" key="11">
    <source>
        <dbReference type="ARBA" id="ARBA00023136"/>
    </source>
</evidence>
<evidence type="ECO:0000313" key="21">
    <source>
        <dbReference type="WBParaSite" id="PgR215_g003_t01"/>
    </source>
</evidence>
<feature type="transmembrane region" description="Helical" evidence="19">
    <location>
        <begin position="430"/>
        <end position="449"/>
    </location>
</feature>
<dbReference type="PANTHER" id="PTHR13906">
    <property type="entry name" value="PORCUPINE"/>
    <property type="match status" value="1"/>
</dbReference>
<dbReference type="GO" id="GO:0047184">
    <property type="term" value="F:1-acylglycerophosphocholine O-acyltransferase activity"/>
    <property type="evidence" value="ECO:0007669"/>
    <property type="project" value="UniProtKB-EC"/>
</dbReference>
<evidence type="ECO:0000256" key="13">
    <source>
        <dbReference type="ARBA" id="ARBA00023264"/>
    </source>
</evidence>
<feature type="transmembrane region" description="Helical" evidence="19">
    <location>
        <begin position="85"/>
        <end position="108"/>
    </location>
</feature>
<evidence type="ECO:0000313" key="20">
    <source>
        <dbReference type="Proteomes" id="UP000887569"/>
    </source>
</evidence>
<dbReference type="GO" id="GO:0005783">
    <property type="term" value="C:endoplasmic reticulum"/>
    <property type="evidence" value="ECO:0007669"/>
    <property type="project" value="UniProtKB-SubCell"/>
</dbReference>
<comment type="similarity">
    <text evidence="4">Belongs to the membrane-bound acyltransferase family.</text>
</comment>
<organism evidence="20 23">
    <name type="scientific">Parascaris univalens</name>
    <name type="common">Nematode worm</name>
    <dbReference type="NCBI Taxonomy" id="6257"/>
    <lineage>
        <taxon>Eukaryota</taxon>
        <taxon>Metazoa</taxon>
        <taxon>Ecdysozoa</taxon>
        <taxon>Nematoda</taxon>
        <taxon>Chromadorea</taxon>
        <taxon>Rhabditida</taxon>
        <taxon>Spirurina</taxon>
        <taxon>Ascaridomorpha</taxon>
        <taxon>Ascaridoidea</taxon>
        <taxon>Ascarididae</taxon>
        <taxon>Parascaris</taxon>
    </lineage>
</organism>
<sequence length="469" mass="53686">MGLVGALSELLSTREDGLRLLISILAGYPLAAFYRTFVYNKSVSAQHVYFVVVGITLYLFNYGWAIYHVLLSILFAYLITNHFAGTTYSVVLAHVAFLGHLLVGYWFAESDQYDITWTTPFCIMTLRFTGLVMDVYDGQKPKGKLKPDQMKTAIVRPPGLLETAAYGLFFCGTFVGPQFPLARFRAFVNGEFLENGQVRVTGLMPSLGRFVAGCFYAVIHQWGAMWIPSEYFNTREFFALPFVWKVIWTVIWFRLLMSRYVFCWLYTEGAAILSGIAYNGKDESGSDRWDGVRDVHILLYEFGMDFQSVIDSFNVGTNTFAKNHIFKRLRWLGNRNLSHIITLIYLAVWHGYHLGYFVLFAFEFACMLAQEQLYGLVAQTPGASEFFAQKWLYPLKVIIGRIIVNVAMGVAFLSLGLVKTRIWIKPLLSMYFFPHVIAVIVWPIVYSLLRRILPRKKFGKEGKMTKKVD</sequence>
<evidence type="ECO:0000256" key="18">
    <source>
        <dbReference type="ARBA" id="ARBA00039721"/>
    </source>
</evidence>
<evidence type="ECO:0000256" key="14">
    <source>
        <dbReference type="ARBA" id="ARBA00023315"/>
    </source>
</evidence>
<comment type="pathway">
    <text evidence="15">Phospholipid metabolism.</text>
</comment>
<evidence type="ECO:0000256" key="19">
    <source>
        <dbReference type="SAM" id="Phobius"/>
    </source>
</evidence>
<accession>A0A915CIN1</accession>
<keyword evidence="7 19" id="KW-0812">Transmembrane</keyword>
<dbReference type="GO" id="GO:0006656">
    <property type="term" value="P:phosphatidylcholine biosynthetic process"/>
    <property type="evidence" value="ECO:0007669"/>
    <property type="project" value="TreeGrafter"/>
</dbReference>
<evidence type="ECO:0000256" key="6">
    <source>
        <dbReference type="ARBA" id="ARBA00022679"/>
    </source>
</evidence>
<dbReference type="WBParaSite" id="PgR215_g003_t02">
    <property type="protein sequence ID" value="PgR215_g003_t02"/>
    <property type="gene ID" value="PgR215_g003"/>
</dbReference>
<evidence type="ECO:0000313" key="23">
    <source>
        <dbReference type="WBParaSite" id="PgR215_g003_t03"/>
    </source>
</evidence>
<feature type="transmembrane region" description="Helical" evidence="19">
    <location>
        <begin position="237"/>
        <end position="256"/>
    </location>
</feature>
<feature type="transmembrane region" description="Helical" evidence="19">
    <location>
        <begin position="398"/>
        <end position="418"/>
    </location>
</feature>
<dbReference type="InterPro" id="IPR049941">
    <property type="entry name" value="LPLAT_7/PORCN-like"/>
</dbReference>
<proteinExistence type="inferred from homology"/>
<evidence type="ECO:0000256" key="1">
    <source>
        <dbReference type="ARBA" id="ARBA00004141"/>
    </source>
</evidence>
<comment type="pathway">
    <text evidence="3">Lipid metabolism; phospholipid metabolism.</text>
</comment>
<keyword evidence="14" id="KW-0012">Acyltransferase</keyword>
<dbReference type="Proteomes" id="UP000887569">
    <property type="component" value="Unplaced"/>
</dbReference>
<dbReference type="GO" id="GO:0030258">
    <property type="term" value="P:lipid modification"/>
    <property type="evidence" value="ECO:0007669"/>
    <property type="project" value="TreeGrafter"/>
</dbReference>
<evidence type="ECO:0000256" key="12">
    <source>
        <dbReference type="ARBA" id="ARBA00023209"/>
    </source>
</evidence>
<dbReference type="WBParaSite" id="PgR215_g003_t01">
    <property type="protein sequence ID" value="PgR215_g003_t01"/>
    <property type="gene ID" value="PgR215_g003"/>
</dbReference>
<evidence type="ECO:0000256" key="3">
    <source>
        <dbReference type="ARBA" id="ARBA00005074"/>
    </source>
</evidence>
<comment type="subcellular location">
    <subcellularLocation>
        <location evidence="2">Endoplasmic reticulum</location>
    </subcellularLocation>
    <subcellularLocation>
        <location evidence="1">Membrane</location>
        <topology evidence="1">Multi-pass membrane protein</topology>
    </subcellularLocation>
</comment>
<feature type="transmembrane region" description="Helical" evidence="19">
    <location>
        <begin position="207"/>
        <end position="225"/>
    </location>
</feature>
<dbReference type="InterPro" id="IPR004299">
    <property type="entry name" value="MBOAT_fam"/>
</dbReference>
<feature type="transmembrane region" description="Helical" evidence="19">
    <location>
        <begin position="49"/>
        <end position="79"/>
    </location>
</feature>
<keyword evidence="5" id="KW-0444">Lipid biosynthesis</keyword>
<evidence type="ECO:0000256" key="16">
    <source>
        <dbReference type="ARBA" id="ARBA00026120"/>
    </source>
</evidence>
<keyword evidence="8" id="KW-0256">Endoplasmic reticulum</keyword>
<evidence type="ECO:0000256" key="7">
    <source>
        <dbReference type="ARBA" id="ARBA00022692"/>
    </source>
</evidence>
<dbReference type="WBParaSite" id="PgR215_g003_t03">
    <property type="protein sequence ID" value="PgR215_g003_t03"/>
    <property type="gene ID" value="PgR215_g003"/>
</dbReference>
<keyword evidence="10" id="KW-0443">Lipid metabolism</keyword>
<dbReference type="PANTHER" id="PTHR13906:SF14">
    <property type="entry name" value="LYSOPHOSPHOLIPID ACYLTRANSFERASE 5"/>
    <property type="match status" value="1"/>
</dbReference>
<keyword evidence="13" id="KW-1208">Phospholipid metabolism</keyword>
<reference evidence="21 22" key="1">
    <citation type="submission" date="2022-11" db="UniProtKB">
        <authorList>
            <consortium name="WormBaseParasite"/>
        </authorList>
    </citation>
    <scope>IDENTIFICATION</scope>
</reference>
<dbReference type="EC" id="2.3.1.n6" evidence="17"/>
<name>A0A915CIN1_PARUN</name>
<evidence type="ECO:0000256" key="2">
    <source>
        <dbReference type="ARBA" id="ARBA00004240"/>
    </source>
</evidence>
<evidence type="ECO:0000256" key="17">
    <source>
        <dbReference type="ARBA" id="ARBA00038923"/>
    </source>
</evidence>
<dbReference type="Pfam" id="PF03062">
    <property type="entry name" value="MBOAT"/>
    <property type="match status" value="1"/>
</dbReference>
<dbReference type="AlphaFoldDB" id="A0A915CIN1"/>
<dbReference type="GO" id="GO:0016020">
    <property type="term" value="C:membrane"/>
    <property type="evidence" value="ECO:0007669"/>
    <property type="project" value="UniProtKB-SubCell"/>
</dbReference>
<keyword evidence="6" id="KW-0808">Transferase</keyword>
<evidence type="ECO:0000313" key="22">
    <source>
        <dbReference type="WBParaSite" id="PgR215_g003_t02"/>
    </source>
</evidence>
<keyword evidence="20" id="KW-1185">Reference proteome</keyword>
<protein>
    <recommendedName>
        <fullName evidence="18">Lysophospholipid acyltransferase 5</fullName>
        <ecNumber evidence="16">2.3.1.23</ecNumber>
        <ecNumber evidence="17">2.3.1.n6</ecNumber>
    </recommendedName>
</protein>
<keyword evidence="9 19" id="KW-1133">Transmembrane helix</keyword>
<evidence type="ECO:0000256" key="5">
    <source>
        <dbReference type="ARBA" id="ARBA00022516"/>
    </source>
</evidence>
<evidence type="ECO:0000256" key="8">
    <source>
        <dbReference type="ARBA" id="ARBA00022824"/>
    </source>
</evidence>
<evidence type="ECO:0000256" key="4">
    <source>
        <dbReference type="ARBA" id="ARBA00010323"/>
    </source>
</evidence>
<feature type="transmembrane region" description="Helical" evidence="19">
    <location>
        <begin position="20"/>
        <end position="37"/>
    </location>
</feature>
<dbReference type="EC" id="2.3.1.23" evidence="16"/>
<evidence type="ECO:0000256" key="15">
    <source>
        <dbReference type="ARBA" id="ARBA00025707"/>
    </source>
</evidence>
<evidence type="ECO:0000256" key="9">
    <source>
        <dbReference type="ARBA" id="ARBA00022989"/>
    </source>
</evidence>
<dbReference type="GO" id="GO:0071617">
    <property type="term" value="F:lysophospholipid acyltransferase activity"/>
    <property type="evidence" value="ECO:0007669"/>
    <property type="project" value="TreeGrafter"/>
</dbReference>
<keyword evidence="12" id="KW-0594">Phospholipid biosynthesis</keyword>
<evidence type="ECO:0000256" key="10">
    <source>
        <dbReference type="ARBA" id="ARBA00023098"/>
    </source>
</evidence>